<proteinExistence type="predicted"/>
<name>A0A2N5UIH3_9BASI</name>
<sequence>MSSCSKAANLAPLKHSRAPQAPVLSSATSRLNRRIDSTLTDPSKPPAADPALCRLRRTVVGMHNLTRAADSRPPPTAEQLGCRIKVILVVLVSQPKITNEKLEHTARGGGLTLLRAAVLTLYHTTFRPVQEVGLPSRPAGLDAPVAKPTIPPLMAVRLCRPVVHFRTADARVDQVVVKQHRWPAGPRHFKADRPAFDGWAARLAIIKVDCKATLSFFSTPQSLSALPSFDKT</sequence>
<evidence type="ECO:0000256" key="1">
    <source>
        <dbReference type="SAM" id="MobiDB-lite"/>
    </source>
</evidence>
<reference evidence="2 3" key="1">
    <citation type="submission" date="2017-11" db="EMBL/GenBank/DDBJ databases">
        <title>De novo assembly and phasing of dikaryotic genomes from two isolates of Puccinia coronata f. sp. avenae, the causal agent of oat crown rust.</title>
        <authorList>
            <person name="Miller M.E."/>
            <person name="Zhang Y."/>
            <person name="Omidvar V."/>
            <person name="Sperschneider J."/>
            <person name="Schwessinger B."/>
            <person name="Raley C."/>
            <person name="Palmer J.M."/>
            <person name="Garnica D."/>
            <person name="Upadhyaya N."/>
            <person name="Rathjen J."/>
            <person name="Taylor J.M."/>
            <person name="Park R.F."/>
            <person name="Dodds P.N."/>
            <person name="Hirsch C.D."/>
            <person name="Kianian S.F."/>
            <person name="Figueroa M."/>
        </authorList>
    </citation>
    <scope>NUCLEOTIDE SEQUENCE [LARGE SCALE GENOMIC DNA]</scope>
    <source>
        <strain evidence="2">12NC29</strain>
    </source>
</reference>
<evidence type="ECO:0000313" key="2">
    <source>
        <dbReference type="EMBL" id="PLW37497.1"/>
    </source>
</evidence>
<evidence type="ECO:0000313" key="3">
    <source>
        <dbReference type="Proteomes" id="UP000235388"/>
    </source>
</evidence>
<organism evidence="2 3">
    <name type="scientific">Puccinia coronata f. sp. avenae</name>
    <dbReference type="NCBI Taxonomy" id="200324"/>
    <lineage>
        <taxon>Eukaryota</taxon>
        <taxon>Fungi</taxon>
        <taxon>Dikarya</taxon>
        <taxon>Basidiomycota</taxon>
        <taxon>Pucciniomycotina</taxon>
        <taxon>Pucciniomycetes</taxon>
        <taxon>Pucciniales</taxon>
        <taxon>Pucciniaceae</taxon>
        <taxon>Puccinia</taxon>
    </lineage>
</organism>
<protein>
    <submittedName>
        <fullName evidence="2">Uncharacterized protein</fullName>
    </submittedName>
</protein>
<accession>A0A2N5UIH3</accession>
<keyword evidence="3" id="KW-1185">Reference proteome</keyword>
<gene>
    <name evidence="2" type="ORF">PCANC_17285</name>
</gene>
<comment type="caution">
    <text evidence="2">The sequence shown here is derived from an EMBL/GenBank/DDBJ whole genome shotgun (WGS) entry which is preliminary data.</text>
</comment>
<dbReference type="AlphaFoldDB" id="A0A2N5UIH3"/>
<dbReference type="EMBL" id="PGCJ01000221">
    <property type="protein sequence ID" value="PLW37497.1"/>
    <property type="molecule type" value="Genomic_DNA"/>
</dbReference>
<dbReference type="Proteomes" id="UP000235388">
    <property type="component" value="Unassembled WGS sequence"/>
</dbReference>
<feature type="region of interest" description="Disordered" evidence="1">
    <location>
        <begin position="1"/>
        <end position="29"/>
    </location>
</feature>